<proteinExistence type="predicted"/>
<sequence>MLGFMGSMTEEFEQRGLNLRDTASSLNDGCDGGDHGVLEKGALPNIDEAICTVDEGPGPGALDVYERQLLAQFGEMDAPPTIFGSITLEWKYVRSVILSQARESAPLLNAVYCYSEVFMGHKRRLASVYHQRASSEIQACELENVSDILLKQVFAAVFLLMLAEVCISQFY</sequence>
<reference evidence="1 2" key="1">
    <citation type="submission" date="2019-04" db="EMBL/GenBank/DDBJ databases">
        <title>Friends and foes A comparative genomics study of 23 Aspergillus species from section Flavi.</title>
        <authorList>
            <consortium name="DOE Joint Genome Institute"/>
            <person name="Kjaerbolling I."/>
            <person name="Vesth T."/>
            <person name="Frisvad J.C."/>
            <person name="Nybo J.L."/>
            <person name="Theobald S."/>
            <person name="Kildgaard S."/>
            <person name="Isbrandt T."/>
            <person name="Kuo A."/>
            <person name="Sato A."/>
            <person name="Lyhne E.K."/>
            <person name="Kogle M.E."/>
            <person name="Wiebenga A."/>
            <person name="Kun R.S."/>
            <person name="Lubbers R.J."/>
            <person name="Makela M.R."/>
            <person name="Barry K."/>
            <person name="Chovatia M."/>
            <person name="Clum A."/>
            <person name="Daum C."/>
            <person name="Haridas S."/>
            <person name="He G."/>
            <person name="LaButti K."/>
            <person name="Lipzen A."/>
            <person name="Mondo S."/>
            <person name="Riley R."/>
            <person name="Salamov A."/>
            <person name="Simmons B.A."/>
            <person name="Magnuson J.K."/>
            <person name="Henrissat B."/>
            <person name="Mortensen U.H."/>
            <person name="Larsen T.O."/>
            <person name="Devries R.P."/>
            <person name="Grigoriev I.V."/>
            <person name="Machida M."/>
            <person name="Baker S.E."/>
            <person name="Andersen M.R."/>
        </authorList>
    </citation>
    <scope>NUCLEOTIDE SEQUENCE [LARGE SCALE GENOMIC DNA]</scope>
    <source>
        <strain evidence="1 2">IBT 18842</strain>
    </source>
</reference>
<keyword evidence="2" id="KW-1185">Reference proteome</keyword>
<gene>
    <name evidence="1" type="ORF">BDV25DRAFT_69828</name>
</gene>
<dbReference type="EMBL" id="ML742341">
    <property type="protein sequence ID" value="KAE8145484.1"/>
    <property type="molecule type" value="Genomic_DNA"/>
</dbReference>
<name>A0A5N6TGH9_ASPAV</name>
<protein>
    <submittedName>
        <fullName evidence="1">Uncharacterized protein</fullName>
    </submittedName>
</protein>
<accession>A0A5N6TGH9</accession>
<dbReference type="AlphaFoldDB" id="A0A5N6TGH9"/>
<organism evidence="1 2">
    <name type="scientific">Aspergillus avenaceus</name>
    <dbReference type="NCBI Taxonomy" id="36643"/>
    <lineage>
        <taxon>Eukaryota</taxon>
        <taxon>Fungi</taxon>
        <taxon>Dikarya</taxon>
        <taxon>Ascomycota</taxon>
        <taxon>Pezizomycotina</taxon>
        <taxon>Eurotiomycetes</taxon>
        <taxon>Eurotiomycetidae</taxon>
        <taxon>Eurotiales</taxon>
        <taxon>Aspergillaceae</taxon>
        <taxon>Aspergillus</taxon>
        <taxon>Aspergillus subgen. Circumdati</taxon>
    </lineage>
</organism>
<dbReference type="OrthoDB" id="648861at2759"/>
<evidence type="ECO:0000313" key="2">
    <source>
        <dbReference type="Proteomes" id="UP000325780"/>
    </source>
</evidence>
<dbReference type="Proteomes" id="UP000325780">
    <property type="component" value="Unassembled WGS sequence"/>
</dbReference>
<evidence type="ECO:0000313" key="1">
    <source>
        <dbReference type="EMBL" id="KAE8145484.1"/>
    </source>
</evidence>